<reference evidence="2 3" key="1">
    <citation type="submission" date="2019-09" db="EMBL/GenBank/DDBJ databases">
        <title>The draft genomes of Allium pathogen Pseudomonas sp.</title>
        <authorList>
            <person name="Fujikawa T."/>
            <person name="Sawada H."/>
        </authorList>
    </citation>
    <scope>NUCLEOTIDE SEQUENCE [LARGE SCALE GENOMIC DNA]</scope>
    <source>
        <strain evidence="2 3">MAFF 730085</strain>
    </source>
</reference>
<feature type="transmembrane region" description="Helical" evidence="1">
    <location>
        <begin position="37"/>
        <end position="55"/>
    </location>
</feature>
<gene>
    <name evidence="2" type="ORF">F0170_04530</name>
</gene>
<keyword evidence="1" id="KW-0812">Transmembrane</keyword>
<feature type="transmembrane region" description="Helical" evidence="1">
    <location>
        <begin position="6"/>
        <end position="25"/>
    </location>
</feature>
<evidence type="ECO:0000313" key="2">
    <source>
        <dbReference type="EMBL" id="MPQ83319.1"/>
    </source>
</evidence>
<name>A0A5N7JPL7_9PSED</name>
<accession>A0A5N7JPL7</accession>
<evidence type="ECO:0000313" key="3">
    <source>
        <dbReference type="Proteomes" id="UP000325438"/>
    </source>
</evidence>
<comment type="caution">
    <text evidence="2">The sequence shown here is derived from an EMBL/GenBank/DDBJ whole genome shotgun (WGS) entry which is preliminary data.</text>
</comment>
<keyword evidence="1" id="KW-1133">Transmembrane helix</keyword>
<dbReference type="Proteomes" id="UP000325438">
    <property type="component" value="Unassembled WGS sequence"/>
</dbReference>
<organism evidence="2 3">
    <name type="scientific">Pseudomonas kitaguniensis</name>
    <dbReference type="NCBI Taxonomy" id="2607908"/>
    <lineage>
        <taxon>Bacteria</taxon>
        <taxon>Pseudomonadati</taxon>
        <taxon>Pseudomonadota</taxon>
        <taxon>Gammaproteobacteria</taxon>
        <taxon>Pseudomonadales</taxon>
        <taxon>Pseudomonadaceae</taxon>
        <taxon>Pseudomonas</taxon>
    </lineage>
</organism>
<protein>
    <submittedName>
        <fullName evidence="2">Uncharacterized protein</fullName>
    </submittedName>
</protein>
<keyword evidence="1" id="KW-0472">Membrane</keyword>
<evidence type="ECO:0000256" key="1">
    <source>
        <dbReference type="SAM" id="Phobius"/>
    </source>
</evidence>
<dbReference type="EMBL" id="VUBA01000029">
    <property type="protein sequence ID" value="MPQ83319.1"/>
    <property type="molecule type" value="Genomic_DNA"/>
</dbReference>
<dbReference type="AlphaFoldDB" id="A0A5N7JPL7"/>
<proteinExistence type="predicted"/>
<feature type="non-terminal residue" evidence="2">
    <location>
        <position position="1"/>
    </location>
</feature>
<sequence length="114" mass="12816">CDGIGGVWVVALLLPLALYMPVRWFAALKARRRDLAWLKYLVILMGFGLLGVYPLRGASRIKITSRTRVKLWEGACSRWRWSVTHVSTVKLLSGASPLPHKAKKACLLCLQTRL</sequence>